<dbReference type="EMBL" id="ADKM02000031">
    <property type="protein sequence ID" value="EGC04260.1"/>
    <property type="molecule type" value="Genomic_DNA"/>
</dbReference>
<gene>
    <name evidence="1" type="ORF">CUS_5577</name>
</gene>
<name>E9S8T2_RUMAL</name>
<comment type="caution">
    <text evidence="1">The sequence shown here is derived from an EMBL/GenBank/DDBJ whole genome shotgun (WGS) entry which is preliminary data.</text>
</comment>
<dbReference type="AlphaFoldDB" id="E9S8T2"/>
<keyword evidence="2" id="KW-1185">Reference proteome</keyword>
<dbReference type="Proteomes" id="UP000004259">
    <property type="component" value="Unassembled WGS sequence"/>
</dbReference>
<accession>E9S8T2</accession>
<dbReference type="STRING" id="246199.CUS_5577"/>
<organism evidence="1 2">
    <name type="scientific">Ruminococcus albus 8</name>
    <dbReference type="NCBI Taxonomy" id="246199"/>
    <lineage>
        <taxon>Bacteria</taxon>
        <taxon>Bacillati</taxon>
        <taxon>Bacillota</taxon>
        <taxon>Clostridia</taxon>
        <taxon>Eubacteriales</taxon>
        <taxon>Oscillospiraceae</taxon>
        <taxon>Ruminococcus</taxon>
    </lineage>
</organism>
<proteinExistence type="predicted"/>
<reference evidence="1 2" key="1">
    <citation type="submission" date="2011-02" db="EMBL/GenBank/DDBJ databases">
        <authorList>
            <person name="Nelson K.E."/>
            <person name="Sutton G."/>
            <person name="Torralba M."/>
            <person name="Durkin S."/>
            <person name="Harkins D."/>
            <person name="Montgomery R."/>
            <person name="Ziemer C."/>
            <person name="Klaassens E."/>
            <person name="Ocuiv P."/>
            <person name="Morrison M."/>
        </authorList>
    </citation>
    <scope>NUCLEOTIDE SEQUENCE [LARGE SCALE GENOMIC DNA]</scope>
    <source>
        <strain evidence="1 2">8</strain>
    </source>
</reference>
<evidence type="ECO:0000313" key="1">
    <source>
        <dbReference type="EMBL" id="EGC04260.1"/>
    </source>
</evidence>
<evidence type="ECO:0000313" key="2">
    <source>
        <dbReference type="Proteomes" id="UP000004259"/>
    </source>
</evidence>
<sequence length="50" mass="6077">MFGKVVRLFLLQHQLFRSAEKRAALLLKTFSVSYSRFSRLNKKLRRFFIK</sequence>
<protein>
    <submittedName>
        <fullName evidence="1">Uncharacterized protein</fullName>
    </submittedName>
</protein>